<gene>
    <name evidence="3" type="ORF">EOI86_05950</name>
</gene>
<evidence type="ECO:0000313" key="3">
    <source>
        <dbReference type="EMBL" id="RVU38808.1"/>
    </source>
</evidence>
<feature type="chain" id="PRO_5018636896" evidence="1">
    <location>
        <begin position="23"/>
        <end position="87"/>
    </location>
</feature>
<dbReference type="RefSeq" id="WP_127764180.1">
    <property type="nucleotide sequence ID" value="NZ_SADE01000001.1"/>
</dbReference>
<keyword evidence="1" id="KW-0732">Signal</keyword>
<dbReference type="Pfam" id="PF13670">
    <property type="entry name" value="PepSY_2"/>
    <property type="match status" value="1"/>
</dbReference>
<evidence type="ECO:0000259" key="2">
    <source>
        <dbReference type="Pfam" id="PF13670"/>
    </source>
</evidence>
<name>A0A3S2Z9T4_9PROT</name>
<protein>
    <submittedName>
        <fullName evidence="3">PepSY domain-containing protein</fullName>
    </submittedName>
</protein>
<organism evidence="3 4">
    <name type="scientific">Hwanghaeella grinnelliae</name>
    <dbReference type="NCBI Taxonomy" id="2500179"/>
    <lineage>
        <taxon>Bacteria</taxon>
        <taxon>Pseudomonadati</taxon>
        <taxon>Pseudomonadota</taxon>
        <taxon>Alphaproteobacteria</taxon>
        <taxon>Rhodospirillales</taxon>
        <taxon>Rhodospirillaceae</taxon>
        <taxon>Hwanghaeella</taxon>
    </lineage>
</organism>
<dbReference type="AlphaFoldDB" id="A0A3S2Z9T4"/>
<dbReference type="Proteomes" id="UP000287447">
    <property type="component" value="Unassembled WGS sequence"/>
</dbReference>
<dbReference type="InterPro" id="IPR025711">
    <property type="entry name" value="PepSY"/>
</dbReference>
<reference evidence="4" key="1">
    <citation type="submission" date="2019-01" db="EMBL/GenBank/DDBJ databases">
        <title>Gri0909 isolated from a small marine red alga.</title>
        <authorList>
            <person name="Kim J."/>
            <person name="Jeong S.E."/>
            <person name="Jeon C.O."/>
        </authorList>
    </citation>
    <scope>NUCLEOTIDE SEQUENCE [LARGE SCALE GENOMIC DNA]</scope>
    <source>
        <strain evidence="4">Gri0909</strain>
    </source>
</reference>
<feature type="domain" description="PepSY" evidence="2">
    <location>
        <begin position="7"/>
        <end position="84"/>
    </location>
</feature>
<comment type="caution">
    <text evidence="3">The sequence shown here is derived from an EMBL/GenBank/DDBJ whole genome shotgun (WGS) entry which is preliminary data.</text>
</comment>
<dbReference type="OrthoDB" id="7850927at2"/>
<accession>A0A3S2Z9T4</accession>
<proteinExistence type="predicted"/>
<feature type="signal peptide" evidence="1">
    <location>
        <begin position="1"/>
        <end position="22"/>
    </location>
</feature>
<sequence>MTYKTILATAFFAAFTASSAMAMDLTTGTELGTSMEQVQAKLKEMGYEVRKAEMEDGEIEAYVVKDGKMSEIYVNQQTGQVSKIKSK</sequence>
<evidence type="ECO:0000313" key="4">
    <source>
        <dbReference type="Proteomes" id="UP000287447"/>
    </source>
</evidence>
<evidence type="ECO:0000256" key="1">
    <source>
        <dbReference type="SAM" id="SignalP"/>
    </source>
</evidence>
<dbReference type="EMBL" id="SADE01000001">
    <property type="protein sequence ID" value="RVU38808.1"/>
    <property type="molecule type" value="Genomic_DNA"/>
</dbReference>
<keyword evidence="4" id="KW-1185">Reference proteome</keyword>